<evidence type="ECO:0000313" key="6">
    <source>
        <dbReference type="EMBL" id="OQS03096.1"/>
    </source>
</evidence>
<keyword evidence="2" id="KW-0547">Nucleotide-binding</keyword>
<dbReference type="SUPFAM" id="SSF52540">
    <property type="entry name" value="P-loop containing nucleoside triphosphate hydrolases"/>
    <property type="match status" value="1"/>
</dbReference>
<evidence type="ECO:0000256" key="1">
    <source>
        <dbReference type="ARBA" id="ARBA00022679"/>
    </source>
</evidence>
<dbReference type="PANTHER" id="PTHR23359">
    <property type="entry name" value="NUCLEOTIDE KINASE"/>
    <property type="match status" value="1"/>
</dbReference>
<dbReference type="STRING" id="74557.A0A1V9ZYL0"/>
<dbReference type="PRINTS" id="PR00094">
    <property type="entry name" value="ADENYLTKNASE"/>
</dbReference>
<comment type="caution">
    <text evidence="6">The sequence shown here is derived from an EMBL/GenBank/DDBJ whole genome shotgun (WGS) entry which is preliminary data.</text>
</comment>
<proteinExistence type="inferred from homology"/>
<sequence length="422" mass="47753">VEAVKETHRNELTEIMLQVYVNGPPGSGKTTLSKRLAASLKLDHLSTGDILREHIKTRTELGKIAKKCIAAKTLVPDEVVVDMLADRIARSTQGYILDGFPRTTEQTKLLRFKSIVPNVALLLELPRDEIKPRIQGRRMDLKTGDIYHNEYHMPSDPAIAARLIQRDDDIAERIPARIEAYEHYGKQTNREFTNLAYDIDADRSIRDVVAEATDILRSVSKIKVKKEFSNQVTPPPPMTKLEPEEIEFSPPKPARQISRVEDTAARVAAARVQKIEQEIKSIDLDFQTPLEDNNYKADTAKLVEMERFKTMLVSGFDVIKHGRRGAPHTRTLFADVEFKRLFWQKPDKKELKPKLDTSIALSDVIEVVQGMKTEVFKRSGDSSKGGRYFSLIADDRTLDIEASSDEICALLVMGFTELTQLN</sequence>
<dbReference type="Gene3D" id="3.40.50.300">
    <property type="entry name" value="P-loop containing nucleotide triphosphate hydrolases"/>
    <property type="match status" value="1"/>
</dbReference>
<dbReference type="AlphaFoldDB" id="A0A1V9ZYL0"/>
<protein>
    <submittedName>
        <fullName evidence="6">Adenylate kinase</fullName>
    </submittedName>
</protein>
<dbReference type="InterPro" id="IPR027417">
    <property type="entry name" value="P-loop_NTPase"/>
</dbReference>
<dbReference type="InterPro" id="IPR000850">
    <property type="entry name" value="Adenylat/UMP-CMP_kin"/>
</dbReference>
<comment type="similarity">
    <text evidence="4">Belongs to the adenylate kinase family.</text>
</comment>
<feature type="region of interest" description="Disordered" evidence="5">
    <location>
        <begin position="229"/>
        <end position="257"/>
    </location>
</feature>
<dbReference type="GO" id="GO:0019205">
    <property type="term" value="F:nucleobase-containing compound kinase activity"/>
    <property type="evidence" value="ECO:0007669"/>
    <property type="project" value="InterPro"/>
</dbReference>
<dbReference type="HAMAP" id="MF_00235">
    <property type="entry name" value="Adenylate_kinase_Adk"/>
    <property type="match status" value="1"/>
</dbReference>
<dbReference type="InterPro" id="IPR011993">
    <property type="entry name" value="PH-like_dom_sf"/>
</dbReference>
<feature type="non-terminal residue" evidence="6">
    <location>
        <position position="1"/>
    </location>
</feature>
<dbReference type="CDD" id="cd01428">
    <property type="entry name" value="ADK"/>
    <property type="match status" value="1"/>
</dbReference>
<evidence type="ECO:0000256" key="4">
    <source>
        <dbReference type="RuleBase" id="RU003330"/>
    </source>
</evidence>
<dbReference type="GO" id="GO:0006139">
    <property type="term" value="P:nucleobase-containing compound metabolic process"/>
    <property type="evidence" value="ECO:0007669"/>
    <property type="project" value="InterPro"/>
</dbReference>
<dbReference type="InterPro" id="IPR033690">
    <property type="entry name" value="Adenylat_kinase_CS"/>
</dbReference>
<accession>A0A1V9ZYL0</accession>
<evidence type="ECO:0000256" key="5">
    <source>
        <dbReference type="SAM" id="MobiDB-lite"/>
    </source>
</evidence>
<keyword evidence="3 4" id="KW-0418">Kinase</keyword>
<gene>
    <name evidence="6" type="ORF">THRCLA_04590</name>
</gene>
<keyword evidence="1 4" id="KW-0808">Transferase</keyword>
<keyword evidence="7" id="KW-1185">Reference proteome</keyword>
<evidence type="ECO:0000256" key="2">
    <source>
        <dbReference type="ARBA" id="ARBA00022741"/>
    </source>
</evidence>
<dbReference type="OrthoDB" id="439792at2759"/>
<organism evidence="6 7">
    <name type="scientific">Thraustotheca clavata</name>
    <dbReference type="NCBI Taxonomy" id="74557"/>
    <lineage>
        <taxon>Eukaryota</taxon>
        <taxon>Sar</taxon>
        <taxon>Stramenopiles</taxon>
        <taxon>Oomycota</taxon>
        <taxon>Saprolegniomycetes</taxon>
        <taxon>Saprolegniales</taxon>
        <taxon>Achlyaceae</taxon>
        <taxon>Thraustotheca</taxon>
    </lineage>
</organism>
<name>A0A1V9ZYL0_9STRA</name>
<dbReference type="GO" id="GO:0005524">
    <property type="term" value="F:ATP binding"/>
    <property type="evidence" value="ECO:0007669"/>
    <property type="project" value="InterPro"/>
</dbReference>
<evidence type="ECO:0000313" key="7">
    <source>
        <dbReference type="Proteomes" id="UP000243217"/>
    </source>
</evidence>
<dbReference type="SUPFAM" id="SSF50729">
    <property type="entry name" value="PH domain-like"/>
    <property type="match status" value="1"/>
</dbReference>
<reference evidence="6 7" key="1">
    <citation type="journal article" date="2014" name="Genome Biol. Evol.">
        <title>The secreted proteins of Achlya hypogyna and Thraustotheca clavata identify the ancestral oomycete secretome and reveal gene acquisitions by horizontal gene transfer.</title>
        <authorList>
            <person name="Misner I."/>
            <person name="Blouin N."/>
            <person name="Leonard G."/>
            <person name="Richards T.A."/>
            <person name="Lane C.E."/>
        </authorList>
    </citation>
    <scope>NUCLEOTIDE SEQUENCE [LARGE SCALE GENOMIC DNA]</scope>
    <source>
        <strain evidence="6 7">ATCC 34112</strain>
    </source>
</reference>
<dbReference type="EMBL" id="JNBS01000997">
    <property type="protein sequence ID" value="OQS03096.1"/>
    <property type="molecule type" value="Genomic_DNA"/>
</dbReference>
<dbReference type="Pfam" id="PF00406">
    <property type="entry name" value="ADK"/>
    <property type="match status" value="1"/>
</dbReference>
<dbReference type="PROSITE" id="PS00113">
    <property type="entry name" value="ADENYLATE_KINASE"/>
    <property type="match status" value="1"/>
</dbReference>
<dbReference type="Proteomes" id="UP000243217">
    <property type="component" value="Unassembled WGS sequence"/>
</dbReference>
<dbReference type="Gene3D" id="2.30.29.30">
    <property type="entry name" value="Pleckstrin-homology domain (PH domain)/Phosphotyrosine-binding domain (PTB)"/>
    <property type="match status" value="1"/>
</dbReference>
<evidence type="ECO:0000256" key="3">
    <source>
        <dbReference type="ARBA" id="ARBA00022777"/>
    </source>
</evidence>